<name>A0ABQ1FWM9_9BACL</name>
<evidence type="ECO:0008006" key="5">
    <source>
        <dbReference type="Google" id="ProtNLM"/>
    </source>
</evidence>
<organism evidence="3 4">
    <name type="scientific">Kroppenstedtia guangzhouensis</name>
    <dbReference type="NCBI Taxonomy" id="1274356"/>
    <lineage>
        <taxon>Bacteria</taxon>
        <taxon>Bacillati</taxon>
        <taxon>Bacillota</taxon>
        <taxon>Bacilli</taxon>
        <taxon>Bacillales</taxon>
        <taxon>Thermoactinomycetaceae</taxon>
        <taxon>Kroppenstedtia</taxon>
    </lineage>
</organism>
<sequence length="163" mass="18021">MKKVTTLFIFLVSILMACSPTADTPPPDDQPDLTGTKEELPPPSKSVDTNQSQTNGDGLKITLHRVEATETGVIVHLTFENTSKKTIKVPKKPNIYFHTPDNLLIHAANKPLQKYEEKGMKPGSKLETDIFLNAPVGSRLIPEEIKEMTIVFGSSASFDVRFK</sequence>
<dbReference type="EMBL" id="BMEX01000001">
    <property type="protein sequence ID" value="GGA32098.1"/>
    <property type="molecule type" value="Genomic_DNA"/>
</dbReference>
<evidence type="ECO:0000313" key="4">
    <source>
        <dbReference type="Proteomes" id="UP000617979"/>
    </source>
</evidence>
<feature type="chain" id="PRO_5046655077" description="DUF4352 domain-containing protein" evidence="2">
    <location>
        <begin position="23"/>
        <end position="163"/>
    </location>
</feature>
<accession>A0ABQ1FWM9</accession>
<dbReference type="Proteomes" id="UP000617979">
    <property type="component" value="Unassembled WGS sequence"/>
</dbReference>
<evidence type="ECO:0000256" key="1">
    <source>
        <dbReference type="SAM" id="MobiDB-lite"/>
    </source>
</evidence>
<evidence type="ECO:0000256" key="2">
    <source>
        <dbReference type="SAM" id="SignalP"/>
    </source>
</evidence>
<proteinExistence type="predicted"/>
<feature type="region of interest" description="Disordered" evidence="1">
    <location>
        <begin position="20"/>
        <end position="57"/>
    </location>
</feature>
<comment type="caution">
    <text evidence="3">The sequence shown here is derived from an EMBL/GenBank/DDBJ whole genome shotgun (WGS) entry which is preliminary data.</text>
</comment>
<evidence type="ECO:0000313" key="3">
    <source>
        <dbReference type="EMBL" id="GGA32098.1"/>
    </source>
</evidence>
<feature type="compositionally biased region" description="Polar residues" evidence="1">
    <location>
        <begin position="46"/>
        <end position="56"/>
    </location>
</feature>
<dbReference type="PROSITE" id="PS51257">
    <property type="entry name" value="PROKAR_LIPOPROTEIN"/>
    <property type="match status" value="1"/>
</dbReference>
<keyword evidence="2" id="KW-0732">Signal</keyword>
<dbReference type="RefSeq" id="WP_188428682.1">
    <property type="nucleotide sequence ID" value="NZ_BMEX01000001.1"/>
</dbReference>
<gene>
    <name evidence="3" type="ORF">GCM10007416_00840</name>
</gene>
<feature type="signal peptide" evidence="2">
    <location>
        <begin position="1"/>
        <end position="22"/>
    </location>
</feature>
<reference evidence="4" key="1">
    <citation type="journal article" date="2019" name="Int. J. Syst. Evol. Microbiol.">
        <title>The Global Catalogue of Microorganisms (GCM) 10K type strain sequencing project: providing services to taxonomists for standard genome sequencing and annotation.</title>
        <authorList>
            <consortium name="The Broad Institute Genomics Platform"/>
            <consortium name="The Broad Institute Genome Sequencing Center for Infectious Disease"/>
            <person name="Wu L."/>
            <person name="Ma J."/>
        </authorList>
    </citation>
    <scope>NUCLEOTIDE SEQUENCE [LARGE SCALE GENOMIC DNA]</scope>
    <source>
        <strain evidence="4">CGMCC 1.12404</strain>
    </source>
</reference>
<keyword evidence="4" id="KW-1185">Reference proteome</keyword>
<protein>
    <recommendedName>
        <fullName evidence="5">DUF4352 domain-containing protein</fullName>
    </recommendedName>
</protein>